<evidence type="ECO:0000259" key="1">
    <source>
        <dbReference type="Pfam" id="PF13472"/>
    </source>
</evidence>
<dbReference type="InterPro" id="IPR013830">
    <property type="entry name" value="SGNH_hydro"/>
</dbReference>
<reference evidence="2 3" key="1">
    <citation type="submission" date="2019-09" db="EMBL/GenBank/DDBJ databases">
        <title>Characterization of the phylogenetic diversity of two novel species belonging to the genus Bifidobacterium: Bifidobacterium cebidarum sp. nov. and Bifidobacterium leontopitheci sp. nov.</title>
        <authorList>
            <person name="Lugli G.A."/>
            <person name="Duranti S."/>
            <person name="Milani C."/>
            <person name="Turroni F."/>
            <person name="Ventura M."/>
        </authorList>
    </citation>
    <scope>NUCLEOTIDE SEQUENCE [LARGE SCALE GENOMIC DNA]</scope>
    <source>
        <strain evidence="2 3">LMG 31469</strain>
    </source>
</reference>
<protein>
    <submittedName>
        <fullName evidence="2">GDSL-like Lipase/Acylhydrolase family</fullName>
    </submittedName>
</protein>
<name>A0A6I1GCV7_9BIFI</name>
<keyword evidence="3" id="KW-1185">Reference proteome</keyword>
<dbReference type="Proteomes" id="UP000468413">
    <property type="component" value="Unassembled WGS sequence"/>
</dbReference>
<proteinExistence type="predicted"/>
<dbReference type="InterPro" id="IPR036514">
    <property type="entry name" value="SGNH_hydro_sf"/>
</dbReference>
<dbReference type="CDD" id="cd00229">
    <property type="entry name" value="SGNH_hydrolase"/>
    <property type="match status" value="1"/>
</dbReference>
<keyword evidence="2" id="KW-0378">Hydrolase</keyword>
<dbReference type="RefSeq" id="WP_193316143.1">
    <property type="nucleotide sequence ID" value="NZ_WBVS01000001.1"/>
</dbReference>
<sequence>MKQTVKHKIKYPEGTDLVRNASAQFEAMAQSIDDNIDDLPDTITAKVTAAQQAAENAAAQSEKFGGQAQALQDSAVSSLIGDSKSATVASLATYTGKDRIHAVFFGDSITANFKLDDSERGWASLVCAELGLERHNYAVRGAGFAVDGKLLSAQLATAKTDLTYDHAKVSLVCVAAGINDQEENAGMIRSAATQLFESLAAEYPNARILCGIMPTAGVINAYGSMATGVYTNSNVLRQLQMAAAADPRVETIPMWRMWGLPAAVSDTADNIHPGYGGHRIMASQFLAAWHGSPQPDLYLAYLQDKNDTQMLEDGIAHVTSGTISLYPLSKYISRINGHNLSEPESVDVADRLSFHWASDHLLRLHINQMPVTVAIPLDDKTIDSSMAKESLAAFYLPRLHNRWWNGLTQSVRGLSAIDMVNTGVVGWSDEYRVGLASPATLTMPERGYQRSVQCEVQENGWIQIRIAINPGGVYLIPGNTHEFQLDGYIDIEMKK</sequence>
<dbReference type="SUPFAM" id="SSF52266">
    <property type="entry name" value="SGNH hydrolase"/>
    <property type="match status" value="1"/>
</dbReference>
<dbReference type="Pfam" id="PF13472">
    <property type="entry name" value="Lipase_GDSL_2"/>
    <property type="match status" value="1"/>
</dbReference>
<dbReference type="EMBL" id="WBVS01000001">
    <property type="protein sequence ID" value="KAB7789464.1"/>
    <property type="molecule type" value="Genomic_DNA"/>
</dbReference>
<accession>A0A6I1GCV7</accession>
<feature type="domain" description="SGNH hydrolase-type esterase" evidence="1">
    <location>
        <begin position="104"/>
        <end position="280"/>
    </location>
</feature>
<evidence type="ECO:0000313" key="3">
    <source>
        <dbReference type="Proteomes" id="UP000468413"/>
    </source>
</evidence>
<gene>
    <name evidence="2" type="ORF">F7D08_0416</name>
</gene>
<dbReference type="GO" id="GO:0016787">
    <property type="term" value="F:hydrolase activity"/>
    <property type="evidence" value="ECO:0007669"/>
    <property type="project" value="UniProtKB-KW"/>
</dbReference>
<comment type="caution">
    <text evidence="2">The sequence shown here is derived from an EMBL/GenBank/DDBJ whole genome shotgun (WGS) entry which is preliminary data.</text>
</comment>
<organism evidence="2 3">
    <name type="scientific">Bifidobacterium cebidarum</name>
    <dbReference type="NCBI Taxonomy" id="2650773"/>
    <lineage>
        <taxon>Bacteria</taxon>
        <taxon>Bacillati</taxon>
        <taxon>Actinomycetota</taxon>
        <taxon>Actinomycetes</taxon>
        <taxon>Bifidobacteriales</taxon>
        <taxon>Bifidobacteriaceae</taxon>
        <taxon>Bifidobacterium</taxon>
    </lineage>
</organism>
<dbReference type="Gene3D" id="3.40.50.1110">
    <property type="entry name" value="SGNH hydrolase"/>
    <property type="match status" value="1"/>
</dbReference>
<evidence type="ECO:0000313" key="2">
    <source>
        <dbReference type="EMBL" id="KAB7789464.1"/>
    </source>
</evidence>
<dbReference type="AlphaFoldDB" id="A0A6I1GCV7"/>